<dbReference type="EMBL" id="LDXK01000003">
    <property type="protein sequence ID" value="KRT67440.1"/>
    <property type="molecule type" value="Genomic_DNA"/>
</dbReference>
<reference evidence="1 2" key="1">
    <citation type="submission" date="2015-05" db="EMBL/GenBank/DDBJ databases">
        <title>Critical biogeochemical functions in the subsurface are associated with bacteria from new phyla and little studied lineages.</title>
        <authorList>
            <person name="Hug L.A."/>
            <person name="Thomas B.C."/>
            <person name="Sharon I."/>
            <person name="Brown C.T."/>
            <person name="Sharma R."/>
            <person name="Hettich R.L."/>
            <person name="Wilkins M.J."/>
            <person name="Williams K.H."/>
            <person name="Singh A."/>
            <person name="Banfield J.F."/>
        </authorList>
    </citation>
    <scope>NUCLEOTIDE SEQUENCE [LARGE SCALE GENOMIC DNA]</scope>
    <source>
        <strain evidence="1">CSP1-7</strain>
    </source>
</reference>
<comment type="caution">
    <text evidence="1">The sequence shown here is derived from an EMBL/GenBank/DDBJ whole genome shotgun (WGS) entry which is preliminary data.</text>
</comment>
<name>A0A0T5ZXC9_UNCKA</name>
<gene>
    <name evidence="1" type="primary">gwc1</name>
    <name evidence="1" type="ORF">XU08_C0003G0116</name>
</gene>
<dbReference type="AlphaFoldDB" id="A0A0T5ZXC9"/>
<dbReference type="Proteomes" id="UP000051297">
    <property type="component" value="Unassembled WGS sequence"/>
</dbReference>
<evidence type="ECO:0000313" key="2">
    <source>
        <dbReference type="Proteomes" id="UP000051297"/>
    </source>
</evidence>
<evidence type="ECO:0000313" key="1">
    <source>
        <dbReference type="EMBL" id="KRT67440.1"/>
    </source>
</evidence>
<accession>A0A0T5ZXC9</accession>
<organism evidence="1 2">
    <name type="scientific">candidate division WWE3 bacterium CSP1-7</name>
    <dbReference type="NCBI Taxonomy" id="1576480"/>
    <lineage>
        <taxon>Bacteria</taxon>
        <taxon>Katanobacteria</taxon>
    </lineage>
</organism>
<dbReference type="STRING" id="1576480.XU08_C0003G0116"/>
<proteinExistence type="predicted"/>
<protein>
    <submittedName>
        <fullName evidence="1">Gwc1 protein</fullName>
    </submittedName>
</protein>
<sequence length="113" mass="13138">MSNGSTRAWKAFRVDRQGRLRFLFRAHAGTSVVPRGIWVEAKARWVREGAAGRKYRAGFHCFRNWQAVLAFQKQTKGKYVIREVLVADLHRKPRTRAGSWLARRLYVPEKVGQ</sequence>